<dbReference type="Pfam" id="PF02278">
    <property type="entry name" value="Lyase_8"/>
    <property type="match status" value="1"/>
</dbReference>
<reference evidence="7" key="1">
    <citation type="submission" date="2020-09" db="EMBL/GenBank/DDBJ databases">
        <title>Draft Genome Sequence of Paenibacillus sp. WST5.</title>
        <authorList>
            <person name="Bao Z."/>
        </authorList>
    </citation>
    <scope>NUCLEOTIDE SEQUENCE</scope>
    <source>
        <strain evidence="7">WST5</strain>
    </source>
</reference>
<evidence type="ECO:0000256" key="5">
    <source>
        <dbReference type="SAM" id="SignalP"/>
    </source>
</evidence>
<feature type="active site" evidence="4">
    <location>
        <position position="270"/>
    </location>
</feature>
<organism evidence="7 8">
    <name type="scientific">Paenibacillus sedimenti</name>
    <dbReference type="NCBI Taxonomy" id="2770274"/>
    <lineage>
        <taxon>Bacteria</taxon>
        <taxon>Bacillati</taxon>
        <taxon>Bacillota</taxon>
        <taxon>Bacilli</taxon>
        <taxon>Bacillales</taxon>
        <taxon>Paenibacillaceae</taxon>
        <taxon>Paenibacillus</taxon>
    </lineage>
</organism>
<dbReference type="GO" id="GO:0005975">
    <property type="term" value="P:carbohydrate metabolic process"/>
    <property type="evidence" value="ECO:0007669"/>
    <property type="project" value="InterPro"/>
</dbReference>
<evidence type="ECO:0000259" key="6">
    <source>
        <dbReference type="PROSITE" id="PS50022"/>
    </source>
</evidence>
<dbReference type="Pfam" id="PF00754">
    <property type="entry name" value="F5_F8_type_C"/>
    <property type="match status" value="1"/>
</dbReference>
<feature type="active site" evidence="4">
    <location>
        <position position="250"/>
    </location>
</feature>
<dbReference type="SUPFAM" id="SSF74650">
    <property type="entry name" value="Galactose mutarotase-like"/>
    <property type="match status" value="1"/>
</dbReference>
<dbReference type="GO" id="GO:0005576">
    <property type="term" value="C:extracellular region"/>
    <property type="evidence" value="ECO:0007669"/>
    <property type="project" value="InterPro"/>
</dbReference>
<dbReference type="InterPro" id="IPR003159">
    <property type="entry name" value="Lyase_8_central_dom"/>
</dbReference>
<dbReference type="InterPro" id="IPR000421">
    <property type="entry name" value="FA58C"/>
</dbReference>
<feature type="active site" evidence="4">
    <location>
        <position position="324"/>
    </location>
</feature>
<dbReference type="InterPro" id="IPR008979">
    <property type="entry name" value="Galactose-bd-like_sf"/>
</dbReference>
<feature type="domain" description="F5/8 type C" evidence="6">
    <location>
        <begin position="791"/>
        <end position="948"/>
    </location>
</feature>
<dbReference type="GO" id="GO:0030246">
    <property type="term" value="F:carbohydrate binding"/>
    <property type="evidence" value="ECO:0007669"/>
    <property type="project" value="InterPro"/>
</dbReference>
<protein>
    <submittedName>
        <fullName evidence="7">Discoidin domain-containing protein</fullName>
    </submittedName>
</protein>
<dbReference type="InterPro" id="IPR008929">
    <property type="entry name" value="Chondroitin_lyas"/>
</dbReference>
<dbReference type="Pfam" id="PF02884">
    <property type="entry name" value="Lyase_8_C"/>
    <property type="match status" value="1"/>
</dbReference>
<comment type="similarity">
    <text evidence="1">Belongs to the polysaccharide lyase 8 family.</text>
</comment>
<dbReference type="InterPro" id="IPR004103">
    <property type="entry name" value="Lyase_8_C"/>
</dbReference>
<gene>
    <name evidence="7" type="ORF">ICC18_12315</name>
</gene>
<keyword evidence="8" id="KW-1185">Reference proteome</keyword>
<feature type="chain" id="PRO_5037693071" evidence="5">
    <location>
        <begin position="32"/>
        <end position="963"/>
    </location>
</feature>
<name>A0A926QIQ7_9BACL</name>
<dbReference type="SUPFAM" id="SSF49863">
    <property type="entry name" value="Hyaluronate lyase-like, C-terminal domain"/>
    <property type="match status" value="1"/>
</dbReference>
<dbReference type="InterPro" id="IPR011071">
    <property type="entry name" value="Lyase_8-like_C"/>
</dbReference>
<dbReference type="PANTHER" id="PTHR38481">
    <property type="entry name" value="HYALURONATE LYASE"/>
    <property type="match status" value="1"/>
</dbReference>
<accession>A0A926QIQ7</accession>
<dbReference type="InterPro" id="IPR014718">
    <property type="entry name" value="GH-type_carb-bd"/>
</dbReference>
<evidence type="ECO:0000313" key="7">
    <source>
        <dbReference type="EMBL" id="MBD0380906.1"/>
    </source>
</evidence>
<evidence type="ECO:0000256" key="2">
    <source>
        <dbReference type="ARBA" id="ARBA00022729"/>
    </source>
</evidence>
<comment type="caution">
    <text evidence="7">The sequence shown here is derived from an EMBL/GenBank/DDBJ whole genome shotgun (WGS) entry which is preliminary data.</text>
</comment>
<sequence length="963" mass="105175">MKKLNKIVSMVIMAALILSAVNQMFIPTAYASDEYDTLRDKWKVLLTGGTAYDSSDPDIASKIGQIVSTAQEYWDTLDKSASRTYLWSEFNNGSSGFHVRDSYWRLRAMALAYQVKGSSLQGNTALAADITAGMEWLNAHWYSTATPEPGNWFEWKVAIPFYLLDATILMYENMPAASLSNYAAAVDKHRLPQGSADANGLWGTKILMLNNILKKNGSALTVVKTTIEDALKFRSSNGNGFFDDGSYVDHTGTNSPNTPGYPGNPYNGGYGRGFYKSVAEMLLVLAGTAWDIKPVEKQVIYEWTYTAFEPFLHKGGVMSFVEGREMSRPEAQEHLIGHNILESITWMSLVADATNKTRMEQLIKYHVDSDTYRNFYQDVSIYTIGKVKAMTATAASRGDLTLHKTFARMDRVVHSRPGYTFGLAMNGHVINYEQINAENLHGWHYGQGATYLYNHDIEAYDQEYHPTVNAYRLAGTTAQANKNSNFNPNQSKWAGGADLGEFGAAGMELKPDAESLQAKKSWFMFDNEIVALGSNISAAGGLVVETTVENRKLNAAGNNALTVNGTAKPTALGWSETMTGVNWAHLGGTASAGADIGYYFPTASTLKGTRAERSGKWFDINQNSGITGNPQQIYKRNYLTLWFDHGLNPTAGSYAYALLPNMSGTQVGSYASAPQFTILEQSADAHGVRETDLDITAVNFWKDAVKSVGIVTSNKKASVVVKENMDDLEIAIADPTQENVGTIEIELNKAAYGILENDSQITVTQLSPTIKMTVNVNGAYGKTFKAKFGYSSGTKLSPSANLALNKPVTAGSTVNSGVWNAAYAVDGQRISAGTSNGWTSNSSLSVNHSEWIQADLGAVYAINKVDLYPRSDSGNVGQGFPVDFTIQVSLDGASWTPVVTKTGYVKPGNHAQSFGFPISNARYVRVLGTNLRQNPSDGSLYRMQLAELEVRQDDEENALSKQE</sequence>
<dbReference type="RefSeq" id="WP_188174653.1">
    <property type="nucleotide sequence ID" value="NZ_JACVVD010000003.1"/>
</dbReference>
<dbReference type="SUPFAM" id="SSF48230">
    <property type="entry name" value="Chondroitin AC/alginate lyase"/>
    <property type="match status" value="1"/>
</dbReference>
<dbReference type="Gene3D" id="2.70.98.10">
    <property type="match status" value="1"/>
</dbReference>
<evidence type="ECO:0000256" key="4">
    <source>
        <dbReference type="PIRSR" id="PIRSR638970-1"/>
    </source>
</evidence>
<dbReference type="Proteomes" id="UP000650466">
    <property type="component" value="Unassembled WGS sequence"/>
</dbReference>
<dbReference type="InterPro" id="IPR038970">
    <property type="entry name" value="Lyase_8"/>
</dbReference>
<dbReference type="Gene3D" id="1.50.10.100">
    <property type="entry name" value="Chondroitin AC/alginate lyase"/>
    <property type="match status" value="1"/>
</dbReference>
<dbReference type="Pfam" id="PF08124">
    <property type="entry name" value="Lyase_8_N"/>
    <property type="match status" value="1"/>
</dbReference>
<dbReference type="InterPro" id="IPR011013">
    <property type="entry name" value="Gal_mutarotase_sf_dom"/>
</dbReference>
<keyword evidence="2 5" id="KW-0732">Signal</keyword>
<proteinExistence type="inferred from homology"/>
<dbReference type="GO" id="GO:0016837">
    <property type="term" value="F:carbon-oxygen lyase activity, acting on polysaccharides"/>
    <property type="evidence" value="ECO:0007669"/>
    <property type="project" value="UniProtKB-ARBA"/>
</dbReference>
<evidence type="ECO:0000256" key="1">
    <source>
        <dbReference type="ARBA" id="ARBA00006699"/>
    </source>
</evidence>
<dbReference type="PROSITE" id="PS50022">
    <property type="entry name" value="FA58C_3"/>
    <property type="match status" value="1"/>
</dbReference>
<dbReference type="Gene3D" id="2.60.220.10">
    <property type="entry name" value="Polysaccharide lyase family 8-like, C-terminal"/>
    <property type="match status" value="1"/>
</dbReference>
<evidence type="ECO:0000313" key="8">
    <source>
        <dbReference type="Proteomes" id="UP000650466"/>
    </source>
</evidence>
<feature type="signal peptide" evidence="5">
    <location>
        <begin position="1"/>
        <end position="31"/>
    </location>
</feature>
<dbReference type="Gene3D" id="2.60.120.260">
    <property type="entry name" value="Galactose-binding domain-like"/>
    <property type="match status" value="1"/>
</dbReference>
<dbReference type="InterPro" id="IPR012970">
    <property type="entry name" value="Lyase_8_alpha_N"/>
</dbReference>
<keyword evidence="3" id="KW-0456">Lyase</keyword>
<dbReference type="SUPFAM" id="SSF49785">
    <property type="entry name" value="Galactose-binding domain-like"/>
    <property type="match status" value="1"/>
</dbReference>
<evidence type="ECO:0000256" key="3">
    <source>
        <dbReference type="ARBA" id="ARBA00023239"/>
    </source>
</evidence>
<dbReference type="CDD" id="cd01083">
    <property type="entry name" value="GAG_Lyase"/>
    <property type="match status" value="1"/>
</dbReference>
<dbReference type="PANTHER" id="PTHR38481:SF1">
    <property type="entry name" value="HYALURONATE LYASE"/>
    <property type="match status" value="1"/>
</dbReference>
<dbReference type="EMBL" id="JACVVD010000003">
    <property type="protein sequence ID" value="MBD0380906.1"/>
    <property type="molecule type" value="Genomic_DNA"/>
</dbReference>
<dbReference type="AlphaFoldDB" id="A0A926QIQ7"/>